<dbReference type="EC" id="2.1.2.9" evidence="2"/>
<evidence type="ECO:0000259" key="6">
    <source>
        <dbReference type="Pfam" id="PF00551"/>
    </source>
</evidence>
<evidence type="ECO:0000313" key="8">
    <source>
        <dbReference type="Proteomes" id="UP000694865"/>
    </source>
</evidence>
<evidence type="ECO:0000256" key="4">
    <source>
        <dbReference type="ARBA" id="ARBA00022679"/>
    </source>
</evidence>
<dbReference type="Pfam" id="PF02911">
    <property type="entry name" value="Formyl_trans_C"/>
    <property type="match status" value="1"/>
</dbReference>
<dbReference type="NCBIfam" id="TIGR00460">
    <property type="entry name" value="fmt"/>
    <property type="match status" value="1"/>
</dbReference>
<evidence type="ECO:0000256" key="2">
    <source>
        <dbReference type="ARBA" id="ARBA00012261"/>
    </source>
</evidence>
<dbReference type="PANTHER" id="PTHR11138:SF5">
    <property type="entry name" value="METHIONYL-TRNA FORMYLTRANSFERASE, MITOCHONDRIAL"/>
    <property type="match status" value="1"/>
</dbReference>
<keyword evidence="4" id="KW-0808">Transferase</keyword>
<sequence length="287" mass="32652">MSPVQQYAIENSLPQLIWPDVGGERCKYDVGVVDSFGHLIPDNVINMFTYGLLNIHPSLLPRWRGAAPLYHTILSGDEETGVTIIQISPQFDVGPIVMQTTITVPHRCTTIQLSKILSQLGSNMLLQVLDDLPRKIENSVVQPTNGVTLAKKIKTDMSWIDWCNYSCRFIDRLHRAISTHVTLRTLWRGKLLKLYNMVDLHVTQGLQLPLADVHPGVVKYHNKHGILCIRCLDGWVGFKSVTIERRKKMSAKDFYNGFLSRDQSLDWNNFTSVRNKHTEALNKKYGT</sequence>
<dbReference type="PANTHER" id="PTHR11138">
    <property type="entry name" value="METHIONYL-TRNA FORMYLTRANSFERASE"/>
    <property type="match status" value="1"/>
</dbReference>
<keyword evidence="5" id="KW-0648">Protein biosynthesis</keyword>
<evidence type="ECO:0000259" key="7">
    <source>
        <dbReference type="Pfam" id="PF02911"/>
    </source>
</evidence>
<dbReference type="RefSeq" id="XP_006813876.1">
    <property type="nucleotide sequence ID" value="XM_006813813.1"/>
</dbReference>
<dbReference type="GeneID" id="102804917"/>
<name>A0ABM0M1I5_SACKO</name>
<feature type="domain" description="Formyl transferase N-terminal" evidence="6">
    <location>
        <begin position="26"/>
        <end position="129"/>
    </location>
</feature>
<dbReference type="InterPro" id="IPR002376">
    <property type="entry name" value="Formyl_transf_N"/>
</dbReference>
<dbReference type="InterPro" id="IPR005793">
    <property type="entry name" value="Formyl_trans_C"/>
</dbReference>
<evidence type="ECO:0000313" key="9">
    <source>
        <dbReference type="RefSeq" id="XP_006813876.1"/>
    </source>
</evidence>
<dbReference type="InterPro" id="IPR041711">
    <property type="entry name" value="Met-tRNA-FMT_N"/>
</dbReference>
<comment type="similarity">
    <text evidence="1">Belongs to the Fmt family.</text>
</comment>
<dbReference type="InterPro" id="IPR011034">
    <property type="entry name" value="Formyl_transferase-like_C_sf"/>
</dbReference>
<evidence type="ECO:0000256" key="5">
    <source>
        <dbReference type="ARBA" id="ARBA00022917"/>
    </source>
</evidence>
<dbReference type="CDD" id="cd08646">
    <property type="entry name" value="FMT_core_Met-tRNA-FMT_N"/>
    <property type="match status" value="1"/>
</dbReference>
<reference evidence="9" key="1">
    <citation type="submission" date="2025-08" db="UniProtKB">
        <authorList>
            <consortium name="RefSeq"/>
        </authorList>
    </citation>
    <scope>IDENTIFICATION</scope>
    <source>
        <tissue evidence="9">Testes</tissue>
    </source>
</reference>
<organism evidence="8 9">
    <name type="scientific">Saccoglossus kowalevskii</name>
    <name type="common">Acorn worm</name>
    <dbReference type="NCBI Taxonomy" id="10224"/>
    <lineage>
        <taxon>Eukaryota</taxon>
        <taxon>Metazoa</taxon>
        <taxon>Hemichordata</taxon>
        <taxon>Enteropneusta</taxon>
        <taxon>Harrimaniidae</taxon>
        <taxon>Saccoglossus</taxon>
    </lineage>
</organism>
<dbReference type="SUPFAM" id="SSF50486">
    <property type="entry name" value="FMT C-terminal domain-like"/>
    <property type="match status" value="1"/>
</dbReference>
<gene>
    <name evidence="9" type="primary">LOC102804917</name>
</gene>
<dbReference type="Gene3D" id="3.40.50.12230">
    <property type="match status" value="1"/>
</dbReference>
<dbReference type="SUPFAM" id="SSF53328">
    <property type="entry name" value="Formyltransferase"/>
    <property type="match status" value="1"/>
</dbReference>
<accession>A0ABM0M1I5</accession>
<proteinExistence type="inferred from homology"/>
<dbReference type="Pfam" id="PF00551">
    <property type="entry name" value="Formyl_trans_N"/>
    <property type="match status" value="1"/>
</dbReference>
<protein>
    <recommendedName>
        <fullName evidence="3">Methionyl-tRNA formyltransferase, mitochondrial</fullName>
        <ecNumber evidence="2">2.1.2.9</ecNumber>
    </recommendedName>
</protein>
<feature type="domain" description="Formyl transferase C-terminal" evidence="7">
    <location>
        <begin position="152"/>
        <end position="258"/>
    </location>
</feature>
<keyword evidence="8" id="KW-1185">Reference proteome</keyword>
<dbReference type="Proteomes" id="UP000694865">
    <property type="component" value="Unplaced"/>
</dbReference>
<dbReference type="InterPro" id="IPR005794">
    <property type="entry name" value="Fmt"/>
</dbReference>
<evidence type="ECO:0000256" key="1">
    <source>
        <dbReference type="ARBA" id="ARBA00010699"/>
    </source>
</evidence>
<dbReference type="InterPro" id="IPR036477">
    <property type="entry name" value="Formyl_transf_N_sf"/>
</dbReference>
<evidence type="ECO:0000256" key="3">
    <source>
        <dbReference type="ARBA" id="ARBA00014185"/>
    </source>
</evidence>